<organism evidence="2 3">
    <name type="scientific">Podarcis lilfordi</name>
    <name type="common">Lilford's wall lizard</name>
    <dbReference type="NCBI Taxonomy" id="74358"/>
    <lineage>
        <taxon>Eukaryota</taxon>
        <taxon>Metazoa</taxon>
        <taxon>Chordata</taxon>
        <taxon>Craniata</taxon>
        <taxon>Vertebrata</taxon>
        <taxon>Euteleostomi</taxon>
        <taxon>Lepidosauria</taxon>
        <taxon>Squamata</taxon>
        <taxon>Bifurcata</taxon>
        <taxon>Unidentata</taxon>
        <taxon>Episquamata</taxon>
        <taxon>Laterata</taxon>
        <taxon>Lacertibaenia</taxon>
        <taxon>Lacertidae</taxon>
        <taxon>Podarcis</taxon>
    </lineage>
</organism>
<protein>
    <submittedName>
        <fullName evidence="2">Uncharacterized protein</fullName>
    </submittedName>
</protein>
<evidence type="ECO:0000313" key="2">
    <source>
        <dbReference type="EMBL" id="CAI5780207.1"/>
    </source>
</evidence>
<name>A0AA35KMP2_9SAUR</name>
<feature type="region of interest" description="Disordered" evidence="1">
    <location>
        <begin position="69"/>
        <end position="97"/>
    </location>
</feature>
<sequence length="97" mass="10163">MPKCASTRLQQHQEKGGRESGLLLREGFSGGRGVSPARAASLPEAWPVSPLCPPAAGGVRAGVAPSPFLSAASTHPRPPSECAAGKKRPEQLRRRIE</sequence>
<evidence type="ECO:0000256" key="1">
    <source>
        <dbReference type="SAM" id="MobiDB-lite"/>
    </source>
</evidence>
<proteinExistence type="predicted"/>
<reference evidence="2" key="1">
    <citation type="submission" date="2022-12" db="EMBL/GenBank/DDBJ databases">
        <authorList>
            <person name="Alioto T."/>
            <person name="Alioto T."/>
            <person name="Gomez Garrido J."/>
        </authorList>
    </citation>
    <scope>NUCLEOTIDE SEQUENCE</scope>
</reference>
<keyword evidence="3" id="KW-1185">Reference proteome</keyword>
<feature type="compositionally biased region" description="Basic and acidic residues" evidence="1">
    <location>
        <begin position="87"/>
        <end position="97"/>
    </location>
</feature>
<dbReference type="EMBL" id="OX395132">
    <property type="protein sequence ID" value="CAI5780207.1"/>
    <property type="molecule type" value="Genomic_DNA"/>
</dbReference>
<evidence type="ECO:0000313" key="3">
    <source>
        <dbReference type="Proteomes" id="UP001178461"/>
    </source>
</evidence>
<dbReference type="AlphaFoldDB" id="A0AA35KMP2"/>
<feature type="region of interest" description="Disordered" evidence="1">
    <location>
        <begin position="1"/>
        <end position="37"/>
    </location>
</feature>
<accession>A0AA35KMP2</accession>
<dbReference type="Proteomes" id="UP001178461">
    <property type="component" value="Chromosome 7"/>
</dbReference>
<gene>
    <name evidence="2" type="ORF">PODLI_1B017245</name>
</gene>